<organism evidence="1">
    <name type="scientific">Siphoviridae sp. ctfR912</name>
    <dbReference type="NCBI Taxonomy" id="2825596"/>
    <lineage>
        <taxon>Viruses</taxon>
        <taxon>Duplodnaviria</taxon>
        <taxon>Heunggongvirae</taxon>
        <taxon>Uroviricota</taxon>
        <taxon>Caudoviricetes</taxon>
    </lineage>
</organism>
<protein>
    <submittedName>
        <fullName evidence="1">Minor capsid protein</fullName>
    </submittedName>
</protein>
<sequence>MWNKEIVLIKKRINGTDEIGNPIVELIKRKILATEKNVTNAMLFYGAQFGYKPVFVVQVRWFEYKRESFLECDGIKYVIRRAFKPKNGEFTELQCEELVGEKYEL</sequence>
<evidence type="ECO:0000313" key="1">
    <source>
        <dbReference type="EMBL" id="DAE15901.1"/>
    </source>
</evidence>
<name>A0A8S5QAW1_9CAUD</name>
<dbReference type="EMBL" id="BK015614">
    <property type="protein sequence ID" value="DAE15901.1"/>
    <property type="molecule type" value="Genomic_DNA"/>
</dbReference>
<proteinExistence type="predicted"/>
<dbReference type="InterPro" id="IPR008767">
    <property type="entry name" value="Phage_SPP1_head-tail_adaptor"/>
</dbReference>
<dbReference type="NCBIfam" id="TIGR01563">
    <property type="entry name" value="gp16_SPP1"/>
    <property type="match status" value="1"/>
</dbReference>
<reference evidence="1" key="1">
    <citation type="journal article" date="2021" name="Proc. Natl. Acad. Sci. U.S.A.">
        <title>A Catalog of Tens of Thousands of Viruses from Human Metagenomes Reveals Hidden Associations with Chronic Diseases.</title>
        <authorList>
            <person name="Tisza M.J."/>
            <person name="Buck C.B."/>
        </authorList>
    </citation>
    <scope>NUCLEOTIDE SEQUENCE</scope>
    <source>
        <strain evidence="1">CtfR912</strain>
    </source>
</reference>
<accession>A0A8S5QAW1</accession>